<keyword evidence="1" id="KW-0472">Membrane</keyword>
<organism evidence="2 3">
    <name type="scientific">Chlamydia caviae (strain ATCC VR-813 / DSM 19441 / 03DC25 / GPIC)</name>
    <name type="common">Chlamydophila caviae</name>
    <dbReference type="NCBI Taxonomy" id="227941"/>
    <lineage>
        <taxon>Bacteria</taxon>
        <taxon>Pseudomonadati</taxon>
        <taxon>Chlamydiota</taxon>
        <taxon>Chlamydiia</taxon>
        <taxon>Chlamydiales</taxon>
        <taxon>Chlamydiaceae</taxon>
        <taxon>Chlamydia/Chlamydophila group</taxon>
        <taxon>Chlamydia</taxon>
    </lineage>
</organism>
<dbReference type="KEGG" id="cca:CCA_00335"/>
<accession>Q823S1</accession>
<keyword evidence="1" id="KW-0812">Transmembrane</keyword>
<dbReference type="AlphaFoldDB" id="Q823S1"/>
<proteinExistence type="predicted"/>
<reference evidence="2 3" key="1">
    <citation type="journal article" date="2003" name="Nucleic Acids Res.">
        <title>Genome sequence of Chlamydophila caviae (Chlamydia psittaci GPIC): examining the role of niche-specific genes in the evolution of the Chlamydiaceae.</title>
        <authorList>
            <person name="Read T.D."/>
            <person name="Myers G.S.A."/>
            <person name="Brunham R.C."/>
            <person name="Nelson W.C."/>
            <person name="Paulsen I.T."/>
            <person name="Heidelberg J.F."/>
            <person name="Holtzapple E.K."/>
            <person name="Khouri H.M."/>
            <person name="Federova N.B."/>
            <person name="Carty H.A."/>
            <person name="Umayam L.A."/>
            <person name="Haft D.H."/>
            <person name="Peterson J.D."/>
            <person name="Beanan M.J."/>
            <person name="White O."/>
            <person name="Salzberg S.L."/>
            <person name="Hsia R.-C."/>
            <person name="McClarty G."/>
            <person name="Rank R.G."/>
            <person name="Bavoil P.M."/>
            <person name="Fraser C.M."/>
        </authorList>
    </citation>
    <scope>NUCLEOTIDE SEQUENCE [LARGE SCALE GENOMIC DNA]</scope>
    <source>
        <strain evidence="3">ATCC VR-813 / DSM 19441 / 03DC25 / GPIC</strain>
    </source>
</reference>
<feature type="transmembrane region" description="Helical" evidence="1">
    <location>
        <begin position="105"/>
        <end position="130"/>
    </location>
</feature>
<evidence type="ECO:0000256" key="1">
    <source>
        <dbReference type="SAM" id="Phobius"/>
    </source>
</evidence>
<dbReference type="OrthoDB" id="19149at2"/>
<keyword evidence="1" id="KW-1133">Transmembrane helix</keyword>
<evidence type="ECO:0000313" key="2">
    <source>
        <dbReference type="EMBL" id="AAP05083.1"/>
    </source>
</evidence>
<dbReference type="HOGENOM" id="CLU_145904_0_0_0"/>
<sequence length="145" mass="15691">MPLVSTIIPAHTHKRENGSTLDVEASTTIHVPKHLVYPNSGSSWCQKIASCIPVVGLFVAAHLFHQKRALDKEYLKLEYAPNEECSNRTCSLVDAGHLSFALTTAVLGGLGLLLPVIILLVSVLLIFALVSKIRSCCCPTSKTLQ</sequence>
<evidence type="ECO:0000313" key="3">
    <source>
        <dbReference type="Proteomes" id="UP000002193"/>
    </source>
</evidence>
<gene>
    <name evidence="2" type="ordered locus">CCA_00335</name>
</gene>
<dbReference type="RefSeq" id="WP_011006300.1">
    <property type="nucleotide sequence ID" value="NC_003361.3"/>
</dbReference>
<dbReference type="Proteomes" id="UP000002193">
    <property type="component" value="Chromosome"/>
</dbReference>
<dbReference type="EMBL" id="AE015925">
    <property type="protein sequence ID" value="AAP05083.1"/>
    <property type="molecule type" value="Genomic_DNA"/>
</dbReference>
<name>Q823S1_CHLCV</name>
<protein>
    <submittedName>
        <fullName evidence="2">Uncharacterized protein</fullName>
    </submittedName>
</protein>
<keyword evidence="3" id="KW-1185">Reference proteome</keyword>